<proteinExistence type="predicted"/>
<evidence type="ECO:0000259" key="2">
    <source>
        <dbReference type="Pfam" id="PF01243"/>
    </source>
</evidence>
<dbReference type="PANTHER" id="PTHR35176:SF6">
    <property type="entry name" value="HEME OXYGENASE HI_0854-RELATED"/>
    <property type="match status" value="1"/>
</dbReference>
<evidence type="ECO:0000313" key="4">
    <source>
        <dbReference type="Proteomes" id="UP000199527"/>
    </source>
</evidence>
<dbReference type="GO" id="GO:0016627">
    <property type="term" value="F:oxidoreductase activity, acting on the CH-CH group of donors"/>
    <property type="evidence" value="ECO:0007669"/>
    <property type="project" value="TreeGrafter"/>
</dbReference>
<dbReference type="GO" id="GO:0070967">
    <property type="term" value="F:coenzyme F420 binding"/>
    <property type="evidence" value="ECO:0007669"/>
    <property type="project" value="TreeGrafter"/>
</dbReference>
<dbReference type="PANTHER" id="PTHR35176">
    <property type="entry name" value="HEME OXYGENASE HI_0854-RELATED"/>
    <property type="match status" value="1"/>
</dbReference>
<reference evidence="4" key="1">
    <citation type="submission" date="2016-10" db="EMBL/GenBank/DDBJ databases">
        <authorList>
            <person name="Varghese N."/>
            <person name="Submissions S."/>
        </authorList>
    </citation>
    <scope>NUCLEOTIDE SEQUENCE [LARGE SCALE GENOMIC DNA]</scope>
    <source>
        <strain evidence="4">DSM 23317</strain>
    </source>
</reference>
<protein>
    <recommendedName>
        <fullName evidence="2">Pyridoxamine 5'-phosphate oxidase N-terminal domain-containing protein</fullName>
    </recommendedName>
</protein>
<sequence length="178" mass="19637">MENQKQQRLQERLLPEVEEFKAACQTLMLATLDVDGQPNVSYAPFAQGEHGFYILVSDIARHGINLKVNKQLSVMMVQDEVSAKSIYGRKRLTFDVTAELIGRDTAVFSQGIAALTQRFGEIAENLAKLTDFNLYCLKPSKGLFVKGFGQAFAIGGKDLNRVSWMTGDGKGHGHARSA</sequence>
<name>A0A1G8NNX8_9GAMM</name>
<dbReference type="OrthoDB" id="5345368at2"/>
<dbReference type="NCBIfam" id="TIGR04110">
    <property type="entry name" value="heme_HutZ"/>
    <property type="match status" value="1"/>
</dbReference>
<dbReference type="GO" id="GO:0005829">
    <property type="term" value="C:cytosol"/>
    <property type="evidence" value="ECO:0007669"/>
    <property type="project" value="TreeGrafter"/>
</dbReference>
<dbReference type="Gene3D" id="2.30.110.10">
    <property type="entry name" value="Electron Transport, Fmn-binding Protein, Chain A"/>
    <property type="match status" value="1"/>
</dbReference>
<dbReference type="EMBL" id="FNEM01000003">
    <property type="protein sequence ID" value="SDI81210.1"/>
    <property type="molecule type" value="Genomic_DNA"/>
</dbReference>
<evidence type="ECO:0000256" key="1">
    <source>
        <dbReference type="ARBA" id="ARBA00023002"/>
    </source>
</evidence>
<dbReference type="PIRSF" id="PIRSF004633">
    <property type="entry name" value="UCP_PLP_oxd"/>
    <property type="match status" value="1"/>
</dbReference>
<dbReference type="InterPro" id="IPR011576">
    <property type="entry name" value="Pyridox_Oxase_N"/>
</dbReference>
<evidence type="ECO:0000313" key="3">
    <source>
        <dbReference type="EMBL" id="SDI81210.1"/>
    </source>
</evidence>
<keyword evidence="4" id="KW-1185">Reference proteome</keyword>
<dbReference type="InterPro" id="IPR012349">
    <property type="entry name" value="Split_barrel_FMN-bd"/>
</dbReference>
<dbReference type="RefSeq" id="WP_090363071.1">
    <property type="nucleotide sequence ID" value="NZ_FNEM01000003.1"/>
</dbReference>
<feature type="domain" description="Pyridoxamine 5'-phosphate oxidase N-terminal" evidence="2">
    <location>
        <begin position="14"/>
        <end position="145"/>
    </location>
</feature>
<gene>
    <name evidence="3" type="ORF">SAMN04488540_103166</name>
</gene>
<accession>A0A1G8NNX8</accession>
<dbReference type="AlphaFoldDB" id="A0A1G8NNX8"/>
<keyword evidence="1" id="KW-0560">Oxidoreductase</keyword>
<dbReference type="InterPro" id="IPR052019">
    <property type="entry name" value="F420H2_bilvrd_red/Heme_oxyg"/>
</dbReference>
<dbReference type="SUPFAM" id="SSF50475">
    <property type="entry name" value="FMN-binding split barrel"/>
    <property type="match status" value="1"/>
</dbReference>
<organism evidence="3 4">
    <name type="scientific">Ferrimonas sediminum</name>
    <dbReference type="NCBI Taxonomy" id="718193"/>
    <lineage>
        <taxon>Bacteria</taxon>
        <taxon>Pseudomonadati</taxon>
        <taxon>Pseudomonadota</taxon>
        <taxon>Gammaproteobacteria</taxon>
        <taxon>Alteromonadales</taxon>
        <taxon>Ferrimonadaceae</taxon>
        <taxon>Ferrimonas</taxon>
    </lineage>
</organism>
<dbReference type="Pfam" id="PF01243">
    <property type="entry name" value="PNPOx_N"/>
    <property type="match status" value="1"/>
</dbReference>
<dbReference type="Proteomes" id="UP000199527">
    <property type="component" value="Unassembled WGS sequence"/>
</dbReference>
<dbReference type="InterPro" id="IPR014419">
    <property type="entry name" value="HutZ"/>
</dbReference>